<feature type="compositionally biased region" description="Acidic residues" evidence="2">
    <location>
        <begin position="113"/>
        <end position="127"/>
    </location>
</feature>
<evidence type="ECO:0008006" key="5">
    <source>
        <dbReference type="Google" id="ProtNLM"/>
    </source>
</evidence>
<dbReference type="Proteomes" id="UP001050691">
    <property type="component" value="Unassembled WGS sequence"/>
</dbReference>
<feature type="repeat" description="WD" evidence="1">
    <location>
        <begin position="397"/>
        <end position="438"/>
    </location>
</feature>
<evidence type="ECO:0000256" key="2">
    <source>
        <dbReference type="SAM" id="MobiDB-lite"/>
    </source>
</evidence>
<protein>
    <recommendedName>
        <fullName evidence="5">WD40 repeat-like protein</fullName>
    </recommendedName>
</protein>
<dbReference type="InterPro" id="IPR051859">
    <property type="entry name" value="DCAF"/>
</dbReference>
<feature type="region of interest" description="Disordered" evidence="2">
    <location>
        <begin position="109"/>
        <end position="141"/>
    </location>
</feature>
<dbReference type="SUPFAM" id="SSF50978">
    <property type="entry name" value="WD40 repeat-like"/>
    <property type="match status" value="1"/>
</dbReference>
<evidence type="ECO:0000256" key="1">
    <source>
        <dbReference type="PROSITE-ProRule" id="PRU00221"/>
    </source>
</evidence>
<dbReference type="PANTHER" id="PTHR19847">
    <property type="entry name" value="DDB1- AND CUL4-ASSOCIATED FACTOR 11"/>
    <property type="match status" value="1"/>
</dbReference>
<dbReference type="Gene3D" id="2.130.10.10">
    <property type="entry name" value="YVTN repeat-like/Quinoprotein amine dehydrogenase"/>
    <property type="match status" value="1"/>
</dbReference>
<dbReference type="Pfam" id="PF00400">
    <property type="entry name" value="WD40"/>
    <property type="match status" value="1"/>
</dbReference>
<dbReference type="GO" id="GO:0080008">
    <property type="term" value="C:Cul4-RING E3 ubiquitin ligase complex"/>
    <property type="evidence" value="ECO:0007669"/>
    <property type="project" value="TreeGrafter"/>
</dbReference>
<reference evidence="3" key="1">
    <citation type="submission" date="2021-10" db="EMBL/GenBank/DDBJ databases">
        <title>De novo Genome Assembly of Clathrus columnatus (Basidiomycota, Fungi) Using Illumina and Nanopore Sequence Data.</title>
        <authorList>
            <person name="Ogiso-Tanaka E."/>
            <person name="Itagaki H."/>
            <person name="Hosoya T."/>
            <person name="Hosaka K."/>
        </authorList>
    </citation>
    <scope>NUCLEOTIDE SEQUENCE</scope>
    <source>
        <strain evidence="3">MO-923</strain>
    </source>
</reference>
<evidence type="ECO:0000313" key="4">
    <source>
        <dbReference type="Proteomes" id="UP001050691"/>
    </source>
</evidence>
<feature type="compositionally biased region" description="Acidic residues" evidence="2">
    <location>
        <begin position="31"/>
        <end position="55"/>
    </location>
</feature>
<proteinExistence type="predicted"/>
<dbReference type="AlphaFoldDB" id="A0AAV5A9L4"/>
<dbReference type="InterPro" id="IPR015943">
    <property type="entry name" value="WD40/YVTN_repeat-like_dom_sf"/>
</dbReference>
<dbReference type="SMART" id="SM00320">
    <property type="entry name" value="WD40"/>
    <property type="match status" value="4"/>
</dbReference>
<keyword evidence="4" id="KW-1185">Reference proteome</keyword>
<dbReference type="PROSITE" id="PS50294">
    <property type="entry name" value="WD_REPEATS_REGION"/>
    <property type="match status" value="1"/>
</dbReference>
<evidence type="ECO:0000313" key="3">
    <source>
        <dbReference type="EMBL" id="GJJ09620.1"/>
    </source>
</evidence>
<accession>A0AAV5A9L4</accession>
<dbReference type="PANTHER" id="PTHR19847:SF7">
    <property type="entry name" value="DDB1- AND CUL4-ASSOCIATED FACTOR 11"/>
    <property type="match status" value="1"/>
</dbReference>
<comment type="caution">
    <text evidence="3">The sequence shown here is derived from an EMBL/GenBank/DDBJ whole genome shotgun (WGS) entry which is preliminary data.</text>
</comment>
<dbReference type="GO" id="GO:0043161">
    <property type="term" value="P:proteasome-mediated ubiquitin-dependent protein catabolic process"/>
    <property type="evidence" value="ECO:0007669"/>
    <property type="project" value="TreeGrafter"/>
</dbReference>
<dbReference type="InterPro" id="IPR036322">
    <property type="entry name" value="WD40_repeat_dom_sf"/>
</dbReference>
<sequence>MDYLDDEDAFNGPDAYVDEFDEFDVEYQIAEDDNDADYAEDDEEDDEDEEEEDDGLNAQRQSIVDLLNNAFVSIVPDSQGAESTTGETLTSGLTLDQVRLLLAAAQSRQLQMADEDEEDEEEDDDDDSMHYTSGAFGHRRPHSSKAWFKPFTEAQEAGVQLLYSGEFGRLSAKKSDNIRRMLKGRESRIPHHGQGLYKEDFGRKFVPNSDGTVVASYGSNAYSGQYSADWRLYVYDTKAPLNPISRDSDRGRRFGEDNDHETTMKTIKTVQAVPGSWTITDTSTVYLTKTHEPSAPQIPLKFGSAGGRNRMRDYDGDDFGIYSCRFSADGNEVIAGGNGRNGGELRVYDLLTDRKTITIDAHDNDVNSCCWADSASGNVLVRDRRSLGSTQKPSGVLVGHTEGITYVSAKGDGRYIISNGKDQAMRLWDLRKMRSNEEFETFSGKYYGHRSFDYRYGSYPKPKVAHHPKDCSVMVYRGHQVFRTLIRCHFSPIETTGANYIYTGSSDGRIHVYSLDGRVVQVLDRRTTLPISFDPSEPVPGEKLPGQAPVCVRDVNWHSQEPVIMSVGWESGYGRSSVARHEWKGIGKLGDSMGKLEDFVEKGVLESSERRYQTRSSQMPGSYDSEDDDQ</sequence>
<keyword evidence="1" id="KW-0853">WD repeat</keyword>
<dbReference type="PROSITE" id="PS50082">
    <property type="entry name" value="WD_REPEATS_2"/>
    <property type="match status" value="1"/>
</dbReference>
<organism evidence="3 4">
    <name type="scientific">Clathrus columnatus</name>
    <dbReference type="NCBI Taxonomy" id="1419009"/>
    <lineage>
        <taxon>Eukaryota</taxon>
        <taxon>Fungi</taxon>
        <taxon>Dikarya</taxon>
        <taxon>Basidiomycota</taxon>
        <taxon>Agaricomycotina</taxon>
        <taxon>Agaricomycetes</taxon>
        <taxon>Phallomycetidae</taxon>
        <taxon>Phallales</taxon>
        <taxon>Clathraceae</taxon>
        <taxon>Clathrus</taxon>
    </lineage>
</organism>
<name>A0AAV5A9L4_9AGAM</name>
<feature type="region of interest" description="Disordered" evidence="2">
    <location>
        <begin position="607"/>
        <end position="630"/>
    </location>
</feature>
<feature type="region of interest" description="Disordered" evidence="2">
    <location>
        <begin position="31"/>
        <end position="56"/>
    </location>
</feature>
<dbReference type="InterPro" id="IPR001680">
    <property type="entry name" value="WD40_rpt"/>
</dbReference>
<gene>
    <name evidence="3" type="ORF">Clacol_003843</name>
</gene>
<dbReference type="EMBL" id="BPWL01000004">
    <property type="protein sequence ID" value="GJJ09620.1"/>
    <property type="molecule type" value="Genomic_DNA"/>
</dbReference>